<dbReference type="SUPFAM" id="SSF54001">
    <property type="entry name" value="Cysteine proteinases"/>
    <property type="match status" value="1"/>
</dbReference>
<reference evidence="3" key="1">
    <citation type="submission" date="2021-02" db="EMBL/GenBank/DDBJ databases">
        <title>Abyssanaerobacter marinus gen.nov., sp., nov, anaerobic bacterium isolated from the Onnuri vent field of Indian Ocean and suggestion of Mogibacteriaceae fam. nov., and proposal of reclassification of ambiguous this family's genus member.</title>
        <authorList>
            <person name="Kim Y.J."/>
            <person name="Yang J.-A."/>
        </authorList>
    </citation>
    <scope>NUCLEOTIDE SEQUENCE</scope>
    <source>
        <strain evidence="3">DSM 2634</strain>
    </source>
</reference>
<dbReference type="PANTHER" id="PTHR33490:SF3">
    <property type="entry name" value="CONSERVED INTEGRAL MEMBRANE PROTEIN"/>
    <property type="match status" value="1"/>
</dbReference>
<keyword evidence="1" id="KW-1133">Transmembrane helix</keyword>
<dbReference type="AlphaFoldDB" id="A0A939D653"/>
<dbReference type="RefSeq" id="WP_206580567.1">
    <property type="nucleotide sequence ID" value="NZ_JAFJZZ010000001.1"/>
</dbReference>
<feature type="transmembrane region" description="Helical" evidence="1">
    <location>
        <begin position="92"/>
        <end position="122"/>
    </location>
</feature>
<keyword evidence="4" id="KW-1185">Reference proteome</keyword>
<dbReference type="InterPro" id="IPR038765">
    <property type="entry name" value="Papain-like_cys_pep_sf"/>
</dbReference>
<accession>A0A939D653</accession>
<feature type="transmembrane region" description="Helical" evidence="1">
    <location>
        <begin position="42"/>
        <end position="63"/>
    </location>
</feature>
<dbReference type="Pfam" id="PF01841">
    <property type="entry name" value="Transglut_core"/>
    <property type="match status" value="1"/>
</dbReference>
<dbReference type="Proteomes" id="UP000664545">
    <property type="component" value="Unassembled WGS sequence"/>
</dbReference>
<dbReference type="PANTHER" id="PTHR33490">
    <property type="entry name" value="BLR5614 PROTEIN-RELATED"/>
    <property type="match status" value="1"/>
</dbReference>
<evidence type="ECO:0000256" key="1">
    <source>
        <dbReference type="SAM" id="Phobius"/>
    </source>
</evidence>
<sequence>MNLFTNVNIITLIIIGVLVMPLLTGLFYPISSSRVQHSLLSMLNSIKFIIGLILSVQLARILFSGKQDGFLAPIYQFTPSMEEFIARYQHDIVAYIIALFVFLSVILWIFELLTIPVHKFMIIPLTDRLSSMFGTMNNGLKRILSAVWSLPKSVCMVLIFSLLLNFYANFINNPSTVDYINHSTAYQMVNKTVLHPMLSTDIAKKLPVLINDSFNKAANDFTPSNNGDGENTNYWKVPIIKYFNGVTLDEAVKSTPDIDQAAKQIAGSGKSDKEKAYLLYQWISKNIQYDNSKAEIIVKNPTHVSSGSVVTYAERKGICFDYSCLYVSMCRSVGLKVRFVTGLGYTGYAWGDHAWNQVYDSEEKEWLNVDTTFGNSGYNYFNNKDFYDNHKYEVVQYEW</sequence>
<feature type="transmembrane region" description="Helical" evidence="1">
    <location>
        <begin position="6"/>
        <end position="30"/>
    </location>
</feature>
<evidence type="ECO:0000313" key="4">
    <source>
        <dbReference type="Proteomes" id="UP000664545"/>
    </source>
</evidence>
<keyword evidence="1" id="KW-0812">Transmembrane</keyword>
<dbReference type="SMART" id="SM00460">
    <property type="entry name" value="TGc"/>
    <property type="match status" value="1"/>
</dbReference>
<dbReference type="Gene3D" id="3.10.620.30">
    <property type="match status" value="1"/>
</dbReference>
<evidence type="ECO:0000259" key="2">
    <source>
        <dbReference type="SMART" id="SM00460"/>
    </source>
</evidence>
<dbReference type="InterPro" id="IPR002931">
    <property type="entry name" value="Transglutaminase-like"/>
</dbReference>
<feature type="transmembrane region" description="Helical" evidence="1">
    <location>
        <begin position="143"/>
        <end position="168"/>
    </location>
</feature>
<dbReference type="EMBL" id="JAFJZZ010000001">
    <property type="protein sequence ID" value="MBN7771772.1"/>
    <property type="molecule type" value="Genomic_DNA"/>
</dbReference>
<name>A0A939D653_CLOAM</name>
<evidence type="ECO:0000313" key="3">
    <source>
        <dbReference type="EMBL" id="MBN7771772.1"/>
    </source>
</evidence>
<gene>
    <name evidence="3" type="ORF">JYB65_00150</name>
</gene>
<keyword evidence="1" id="KW-0472">Membrane</keyword>
<feature type="domain" description="Transglutaminase-like" evidence="2">
    <location>
        <begin position="311"/>
        <end position="373"/>
    </location>
</feature>
<proteinExistence type="predicted"/>
<protein>
    <submittedName>
        <fullName evidence="3">Transglutaminase domain-containing protein</fullName>
    </submittedName>
</protein>
<organism evidence="3 4">
    <name type="scientific">Clostridium aminobutyricum</name>
    <dbReference type="NCBI Taxonomy" id="33953"/>
    <lineage>
        <taxon>Bacteria</taxon>
        <taxon>Bacillati</taxon>
        <taxon>Bacillota</taxon>
        <taxon>Clostridia</taxon>
        <taxon>Eubacteriales</taxon>
        <taxon>Clostridiaceae</taxon>
        <taxon>Clostridium</taxon>
    </lineage>
</organism>
<comment type="caution">
    <text evidence="3">The sequence shown here is derived from an EMBL/GenBank/DDBJ whole genome shotgun (WGS) entry which is preliminary data.</text>
</comment>